<reference evidence="2" key="2">
    <citation type="journal article" date="2011" name="J. Biotechnol.">
        <title>The complete genome sequence of the dominant Sinorhizobium meliloti field isolate SM11 extends the S. meliloti pan-genome.</title>
        <authorList>
            <person name="Schneiker-Bekel S."/>
            <person name="Wibberg D."/>
            <person name="Bekel T."/>
            <person name="Blom J."/>
            <person name="Linke B."/>
            <person name="Neuweger H."/>
            <person name="Stiens M."/>
            <person name="Vorholter F.J."/>
            <person name="Weidner S."/>
            <person name="Goesmann A."/>
            <person name="Puhler A."/>
            <person name="Schluter A."/>
        </authorList>
    </citation>
    <scope>NUCLEOTIDE SEQUENCE [LARGE SCALE GENOMIC DNA]</scope>
    <source>
        <strain evidence="2">SM11</strain>
        <plasmid evidence="2">pSmeSM11b</plasmid>
    </source>
</reference>
<keyword evidence="1" id="KW-0614">Plasmid</keyword>
<sequence>MLYGGKEGTFLKLLDTLTDDEIAAKLPVHLRHLPLSPAA</sequence>
<protein>
    <submittedName>
        <fullName evidence="1">Uncharacterized protein</fullName>
    </submittedName>
</protein>
<geneLocation type="plasmid" evidence="1 2">
    <name>pSmeSM11b</name>
</geneLocation>
<dbReference type="AlphaFoldDB" id="A4KVF3"/>
<organism evidence="1 2">
    <name type="scientific">Sinorhizobium meliloti (strain SM11)</name>
    <dbReference type="NCBI Taxonomy" id="707241"/>
    <lineage>
        <taxon>Bacteria</taxon>
        <taxon>Pseudomonadati</taxon>
        <taxon>Pseudomonadota</taxon>
        <taxon>Alphaproteobacteria</taxon>
        <taxon>Hyphomicrobiales</taxon>
        <taxon>Rhizobiaceae</taxon>
        <taxon>Sinorhizobium/Ensifer group</taxon>
        <taxon>Sinorhizobium</taxon>
    </lineage>
</organism>
<gene>
    <name evidence="1" type="primary">orf48</name>
</gene>
<evidence type="ECO:0000313" key="2">
    <source>
        <dbReference type="Proteomes" id="UP000009045"/>
    </source>
</evidence>
<evidence type="ECO:0000313" key="1">
    <source>
        <dbReference type="EMBL" id="ABN47054.1"/>
    </source>
</evidence>
<proteinExistence type="predicted"/>
<name>A4KVF3_SINMM</name>
<accession>A4KVF3</accession>
<reference evidence="1 2" key="1">
    <citation type="journal article" date="2007" name="FEMS Microbiol. Lett.">
        <title>Sequence analysis of the 181-kb accessory plasmid pSmeSM11b, isolated from a dominant Sinorhizobium meliloti strain identified during a long-term field release experiment.</title>
        <authorList>
            <person name="Stiens M."/>
            <person name="Schneiker S."/>
            <person name="Puhler A."/>
            <person name="Schluter A."/>
        </authorList>
    </citation>
    <scope>NUCLEOTIDE SEQUENCE [LARGE SCALE GENOMIC DNA]</scope>
    <source>
        <strain evidence="1 2">SM11</strain>
        <plasmid evidence="2">pSmeSM11b</plasmid>
    </source>
</reference>
<dbReference type="EMBL" id="EF066650">
    <property type="protein sequence ID" value="ABN47054.1"/>
    <property type="molecule type" value="Genomic_DNA"/>
</dbReference>
<dbReference type="Proteomes" id="UP000009045">
    <property type="component" value="Plasmid pSmeSM11b"/>
</dbReference>